<gene>
    <name evidence="2" type="ORF">BaRGS_00032180</name>
</gene>
<reference evidence="2 3" key="1">
    <citation type="journal article" date="2023" name="Sci. Data">
        <title>Genome assembly of the Korean intertidal mud-creeper Batillaria attramentaria.</title>
        <authorList>
            <person name="Patra A.K."/>
            <person name="Ho P.T."/>
            <person name="Jun S."/>
            <person name="Lee S.J."/>
            <person name="Kim Y."/>
            <person name="Won Y.J."/>
        </authorList>
    </citation>
    <scope>NUCLEOTIDE SEQUENCE [LARGE SCALE GENOMIC DNA]</scope>
    <source>
        <strain evidence="2">Wonlab-2016</strain>
    </source>
</reference>
<feature type="region of interest" description="Disordered" evidence="1">
    <location>
        <begin position="282"/>
        <end position="391"/>
    </location>
</feature>
<feature type="compositionally biased region" description="Polar residues" evidence="1">
    <location>
        <begin position="224"/>
        <end position="248"/>
    </location>
</feature>
<feature type="compositionally biased region" description="Polar residues" evidence="1">
    <location>
        <begin position="54"/>
        <end position="101"/>
    </location>
</feature>
<proteinExistence type="predicted"/>
<evidence type="ECO:0000256" key="1">
    <source>
        <dbReference type="SAM" id="MobiDB-lite"/>
    </source>
</evidence>
<dbReference type="AlphaFoldDB" id="A0ABD0JNR7"/>
<dbReference type="Proteomes" id="UP001519460">
    <property type="component" value="Unassembled WGS sequence"/>
</dbReference>
<evidence type="ECO:0000313" key="2">
    <source>
        <dbReference type="EMBL" id="KAK7476562.1"/>
    </source>
</evidence>
<keyword evidence="3" id="KW-1185">Reference proteome</keyword>
<name>A0ABD0JNR7_9CAEN</name>
<feature type="compositionally biased region" description="Basic and acidic residues" evidence="1">
    <location>
        <begin position="173"/>
        <end position="186"/>
    </location>
</feature>
<sequence>MDDWKSIVRHWYPDLQSRTYCVPPCVMNRVPYIRECVAGQLVLLVKPLHTSPQAEANAADSSRQSRPAYSPQTIRKCTDPSPQSVSVDQQPENKQTHNSGPKTFPGETDPQARQTLKSHKPGHPSSTKNDGNDEQIAKPGLSTRETRPLRTAILGPVPHQQPACTAPSLPETDTGKSKMWTRETLQEVKQPVLTTRGPPGKQTIPNIRETTDRDMPKSFPPQQPASATRTQQPNEHTAQSKKTNQQMQCTTYACQPQQPAKNPPEKLSPKLKMWTRETNHQLKPTDDACLPQQPAKIPPEKLSPKLRMWTRETNHQLKPTDDACPSQHHSHDPPDEQRQKPGRDGEQRTKRQAQPRQSAGGARPRQQDGPRQKTQDAKDIKEPTTVTHSELSDDFAQQHVLQCLQQLGDEQNQGMFILSELGFGNYLRKPAYAAAAAAFPKPSGLPPDHRQGDFDILLIHRKYGILIGEIKAIGLAVGSQDANSDFPYSSLGVAQPVRDPNLAKRVKQAVKQLDKSEKVIRHLTSDIHTDLAVRKTLILPYVASQQLKRVLDADPQLSEAVCRCLGVSDAALAVELCLCADQLSDRGTPWHVPPAVLSQLHRWFHGRMACAVDPHMSDDVYLDLVA</sequence>
<accession>A0ABD0JNR7</accession>
<evidence type="ECO:0000313" key="3">
    <source>
        <dbReference type="Proteomes" id="UP001519460"/>
    </source>
</evidence>
<feature type="compositionally biased region" description="Basic and acidic residues" evidence="1">
    <location>
        <begin position="329"/>
        <end position="349"/>
    </location>
</feature>
<organism evidence="2 3">
    <name type="scientific">Batillaria attramentaria</name>
    <dbReference type="NCBI Taxonomy" id="370345"/>
    <lineage>
        <taxon>Eukaryota</taxon>
        <taxon>Metazoa</taxon>
        <taxon>Spiralia</taxon>
        <taxon>Lophotrochozoa</taxon>
        <taxon>Mollusca</taxon>
        <taxon>Gastropoda</taxon>
        <taxon>Caenogastropoda</taxon>
        <taxon>Sorbeoconcha</taxon>
        <taxon>Cerithioidea</taxon>
        <taxon>Batillariidae</taxon>
        <taxon>Batillaria</taxon>
    </lineage>
</organism>
<feature type="non-terminal residue" evidence="2">
    <location>
        <position position="626"/>
    </location>
</feature>
<feature type="region of interest" description="Disordered" evidence="1">
    <location>
        <begin position="54"/>
        <end position="248"/>
    </location>
</feature>
<dbReference type="EMBL" id="JACVVK020000372">
    <property type="protein sequence ID" value="KAK7476562.1"/>
    <property type="molecule type" value="Genomic_DNA"/>
</dbReference>
<comment type="caution">
    <text evidence="2">The sequence shown here is derived from an EMBL/GenBank/DDBJ whole genome shotgun (WGS) entry which is preliminary data.</text>
</comment>
<feature type="compositionally biased region" description="Basic and acidic residues" evidence="1">
    <location>
        <begin position="365"/>
        <end position="382"/>
    </location>
</feature>
<feature type="compositionally biased region" description="Basic and acidic residues" evidence="1">
    <location>
        <begin position="298"/>
        <end position="321"/>
    </location>
</feature>
<protein>
    <submittedName>
        <fullName evidence="2">Uncharacterized protein</fullName>
    </submittedName>
</protein>